<sequence>MTTWVLRPLKTTGTMNLIMRYRMKEANTAMRLLVYCNLQPSQKCEAGVLIHQHPEEPANVALLRLGLLGCSPVEPSVAIEVHTLELYHRLRRRHAQLSIQAFTRALCDIHKVNYRTCFREQFSIAFDAYLSILQHIRSQVDDALGRSDMDWRLKHMCPCCTYEINGEEMLKPKILVASLSDHRNFNSSYFISRQEVDQFKNEVQHRQHIDRDKEPDDKTQDEDVDKMLASCLAWKSSAPDHKKTAADIYETTGIFASACRHGFIIKVCEMVRSGELAKYLLAITNAMIDAYGKDIGMGYDVGCTFSGIVRNSPLLSQKAEEARMQFCVNSFHGYAHNRLCQVQHHPLYLPGFGLEDLETMERVFSSSNSVSHVIRYASRYHWAQFIDLHFQQWDEDKYGELSKFLLNNYMQAIGIIKKYRNEVSSLASSLNIREDDFERWIEEEKHFLMDLKDEPVEHVLACSYVQALMDLQSADQKWQKISDSFRTTSHAHTINYEQNVRQTSQLEAQRRAALDGLMIHIQRWTPQHPEYLSVLERIKSHDFRRALDKLQQLVVQRLLELAKANLSGTGYKLRVHISKAIKARSKAIRNALDKYNKLAPSMQPPAPQLTWNDIVNYGFLSEFELLKHSHSQQDVLHKPWTVPGNREIAMMYFKMKRSHEELTCLNVEIHRLRTFICDEDIFLQDQVAFLHDADPLLAHEVEELRVCRARVDAIHIIRLDTIEALPEFSGVRGTGTMTSDAGLDEDDGSPEDIATDDAFNDDMNAPASANPETLPLSGRDFQTVRVRAFESERLINLYLWLSLK</sequence>
<evidence type="ECO:0000313" key="3">
    <source>
        <dbReference type="Proteomes" id="UP000823399"/>
    </source>
</evidence>
<feature type="region of interest" description="Disordered" evidence="1">
    <location>
        <begin position="736"/>
        <end position="773"/>
    </location>
</feature>
<accession>A0A9P7ESC8</accession>
<dbReference type="Proteomes" id="UP000823399">
    <property type="component" value="Unassembled WGS sequence"/>
</dbReference>
<evidence type="ECO:0008006" key="4">
    <source>
        <dbReference type="Google" id="ProtNLM"/>
    </source>
</evidence>
<organism evidence="2 3">
    <name type="scientific">Suillus discolor</name>
    <dbReference type="NCBI Taxonomy" id="1912936"/>
    <lineage>
        <taxon>Eukaryota</taxon>
        <taxon>Fungi</taxon>
        <taxon>Dikarya</taxon>
        <taxon>Basidiomycota</taxon>
        <taxon>Agaricomycotina</taxon>
        <taxon>Agaricomycetes</taxon>
        <taxon>Agaricomycetidae</taxon>
        <taxon>Boletales</taxon>
        <taxon>Suillineae</taxon>
        <taxon>Suillaceae</taxon>
        <taxon>Suillus</taxon>
    </lineage>
</organism>
<comment type="caution">
    <text evidence="2">The sequence shown here is derived from an EMBL/GenBank/DDBJ whole genome shotgun (WGS) entry which is preliminary data.</text>
</comment>
<gene>
    <name evidence="2" type="ORF">F5147DRAFT_748517</name>
</gene>
<reference evidence="2" key="1">
    <citation type="journal article" date="2020" name="New Phytol.">
        <title>Comparative genomics reveals dynamic genome evolution in host specialist ectomycorrhizal fungi.</title>
        <authorList>
            <person name="Lofgren L.A."/>
            <person name="Nguyen N.H."/>
            <person name="Vilgalys R."/>
            <person name="Ruytinx J."/>
            <person name="Liao H.L."/>
            <person name="Branco S."/>
            <person name="Kuo A."/>
            <person name="LaButti K."/>
            <person name="Lipzen A."/>
            <person name="Andreopoulos W."/>
            <person name="Pangilinan J."/>
            <person name="Riley R."/>
            <person name="Hundley H."/>
            <person name="Na H."/>
            <person name="Barry K."/>
            <person name="Grigoriev I.V."/>
            <person name="Stajich J.E."/>
            <person name="Kennedy P.G."/>
        </authorList>
    </citation>
    <scope>NUCLEOTIDE SEQUENCE</scope>
    <source>
        <strain evidence="2">FC423</strain>
    </source>
</reference>
<dbReference type="EMBL" id="JABBWM010000131">
    <property type="protein sequence ID" value="KAG2087520.1"/>
    <property type="molecule type" value="Genomic_DNA"/>
</dbReference>
<protein>
    <recommendedName>
        <fullName evidence="4">CxC1-like cysteine cluster associated with KDZ transposases domain-containing protein</fullName>
    </recommendedName>
</protein>
<name>A0A9P7ESC8_9AGAM</name>
<dbReference type="PANTHER" id="PTHR33096">
    <property type="entry name" value="CXC2 DOMAIN-CONTAINING PROTEIN"/>
    <property type="match status" value="1"/>
</dbReference>
<dbReference type="OrthoDB" id="3251205at2759"/>
<evidence type="ECO:0000256" key="1">
    <source>
        <dbReference type="SAM" id="MobiDB-lite"/>
    </source>
</evidence>
<dbReference type="Pfam" id="PF18758">
    <property type="entry name" value="KDZ"/>
    <property type="match status" value="1"/>
</dbReference>
<dbReference type="PANTHER" id="PTHR33096:SF1">
    <property type="entry name" value="CXC1-LIKE CYSTEINE CLUSTER ASSOCIATED WITH KDZ TRANSPOSASES DOMAIN-CONTAINING PROTEIN"/>
    <property type="match status" value="1"/>
</dbReference>
<evidence type="ECO:0000313" key="2">
    <source>
        <dbReference type="EMBL" id="KAG2087520.1"/>
    </source>
</evidence>
<dbReference type="GeneID" id="64702337"/>
<feature type="compositionally biased region" description="Acidic residues" evidence="1">
    <location>
        <begin position="742"/>
        <end position="760"/>
    </location>
</feature>
<dbReference type="AlphaFoldDB" id="A0A9P7ESC8"/>
<proteinExistence type="predicted"/>
<keyword evidence="3" id="KW-1185">Reference proteome</keyword>
<dbReference type="RefSeq" id="XP_041285227.1">
    <property type="nucleotide sequence ID" value="XM_041440078.1"/>
</dbReference>
<dbReference type="InterPro" id="IPR040521">
    <property type="entry name" value="KDZ"/>
</dbReference>